<dbReference type="GO" id="GO:0019674">
    <property type="term" value="P:NAD+ metabolic process"/>
    <property type="evidence" value="ECO:0007669"/>
    <property type="project" value="InterPro"/>
</dbReference>
<protein>
    <recommendedName>
        <fullName evidence="13">EXPERA domain-containing protein</fullName>
    </recommendedName>
</protein>
<keyword evidence="9 10" id="KW-0472">Membrane</keyword>
<dbReference type="GO" id="GO:0003951">
    <property type="term" value="F:NAD+ kinase activity"/>
    <property type="evidence" value="ECO:0007669"/>
    <property type="project" value="InterPro"/>
</dbReference>
<comment type="similarity">
    <text evidence="2">Belongs to the NAD kinase family.</text>
</comment>
<evidence type="ECO:0000256" key="6">
    <source>
        <dbReference type="ARBA" id="ARBA00022857"/>
    </source>
</evidence>
<dbReference type="OrthoDB" id="24581at2759"/>
<dbReference type="Gene3D" id="3.40.50.10330">
    <property type="entry name" value="Probable inorganic polyphosphate/atp-NAD kinase, domain 1"/>
    <property type="match status" value="1"/>
</dbReference>
<dbReference type="InterPro" id="IPR017437">
    <property type="entry name" value="ATP-NAD_kinase_PpnK-typ_C"/>
</dbReference>
<dbReference type="HAMAP" id="MF_00361">
    <property type="entry name" value="NAD_kinase"/>
    <property type="match status" value="1"/>
</dbReference>
<keyword evidence="3" id="KW-0808">Transferase</keyword>
<feature type="region of interest" description="Disordered" evidence="11">
    <location>
        <begin position="1"/>
        <end position="54"/>
    </location>
</feature>
<dbReference type="EMBL" id="AZHC01000008">
    <property type="protein sequence ID" value="OAA45481.1"/>
    <property type="molecule type" value="Genomic_DNA"/>
</dbReference>
<feature type="compositionally biased region" description="Polar residues" evidence="11">
    <location>
        <begin position="584"/>
        <end position="594"/>
    </location>
</feature>
<reference evidence="14 15" key="1">
    <citation type="journal article" date="2016" name="Genome Biol. Evol.">
        <title>Divergent and convergent evolution of fungal pathogenicity.</title>
        <authorList>
            <person name="Shang Y."/>
            <person name="Xiao G."/>
            <person name="Zheng P."/>
            <person name="Cen K."/>
            <person name="Zhan S."/>
            <person name="Wang C."/>
        </authorList>
    </citation>
    <scope>NUCLEOTIDE SEQUENCE [LARGE SCALE GENOMIC DNA]</scope>
    <source>
        <strain evidence="14 15">RCEF 4871</strain>
    </source>
</reference>
<dbReference type="FunFam" id="2.60.200.30:FF:000008">
    <property type="entry name" value="Putative NAD+ kinase"/>
    <property type="match status" value="1"/>
</dbReference>
<evidence type="ECO:0000256" key="11">
    <source>
        <dbReference type="SAM" id="MobiDB-lite"/>
    </source>
</evidence>
<comment type="caution">
    <text evidence="14">The sequence shown here is derived from an EMBL/GenBank/DDBJ whole genome shotgun (WGS) entry which is preliminary data.</text>
</comment>
<evidence type="ECO:0000256" key="8">
    <source>
        <dbReference type="ARBA" id="ARBA00023027"/>
    </source>
</evidence>
<dbReference type="PANTHER" id="PTHR20275:SF11">
    <property type="entry name" value="KINASE, PUTATIVE (AFU_ORTHOLOGUE AFUA_5G12870)-RELATED"/>
    <property type="match status" value="1"/>
</dbReference>
<keyword evidence="7 10" id="KW-1133">Transmembrane helix</keyword>
<evidence type="ECO:0000313" key="15">
    <source>
        <dbReference type="Proteomes" id="UP000243498"/>
    </source>
</evidence>
<dbReference type="FunFam" id="3.40.50.10330:FF:000029">
    <property type="entry name" value="NAD+ kinase, putative"/>
    <property type="match status" value="1"/>
</dbReference>
<evidence type="ECO:0000259" key="13">
    <source>
        <dbReference type="PROSITE" id="PS51751"/>
    </source>
</evidence>
<keyword evidence="8" id="KW-0520">NAD</keyword>
<dbReference type="GO" id="GO:0006741">
    <property type="term" value="P:NADP+ biosynthetic process"/>
    <property type="evidence" value="ECO:0007669"/>
    <property type="project" value="InterPro"/>
</dbReference>
<keyword evidence="15" id="KW-1185">Reference proteome</keyword>
<comment type="subcellular location">
    <subcellularLocation>
        <location evidence="1">Membrane</location>
        <topology evidence="1">Multi-pass membrane protein</topology>
    </subcellularLocation>
</comment>
<accession>A0A167FMG1</accession>
<feature type="transmembrane region" description="Helical" evidence="12">
    <location>
        <begin position="755"/>
        <end position="781"/>
    </location>
</feature>
<evidence type="ECO:0000256" key="10">
    <source>
        <dbReference type="PROSITE-ProRule" id="PRU01087"/>
    </source>
</evidence>
<dbReference type="InterPro" id="IPR002504">
    <property type="entry name" value="NADK"/>
</dbReference>
<evidence type="ECO:0000256" key="12">
    <source>
        <dbReference type="SAM" id="Phobius"/>
    </source>
</evidence>
<keyword evidence="4 10" id="KW-0812">Transmembrane</keyword>
<evidence type="ECO:0000256" key="4">
    <source>
        <dbReference type="ARBA" id="ARBA00022692"/>
    </source>
</evidence>
<dbReference type="PANTHER" id="PTHR20275">
    <property type="entry name" value="NAD KINASE"/>
    <property type="match status" value="1"/>
</dbReference>
<evidence type="ECO:0000256" key="5">
    <source>
        <dbReference type="ARBA" id="ARBA00022777"/>
    </source>
</evidence>
<proteinExistence type="inferred from homology"/>
<keyword evidence="5" id="KW-0418">Kinase</keyword>
<evidence type="ECO:0000256" key="9">
    <source>
        <dbReference type="ARBA" id="ARBA00023136"/>
    </source>
</evidence>
<dbReference type="PROSITE" id="PS51751">
    <property type="entry name" value="EXPERA"/>
    <property type="match status" value="1"/>
</dbReference>
<sequence length="868" mass="98100">MQEGDGDGDQTTEAPTAKHATFAEPLDKQADGSVGDSDEDTRALEVTFDPANPYRRKSSLVASEAVPPYAHQRPVTIRRDQCLVHQFLDSQRRANAAVSDFGRKRYHAHPMYASPNENAVDVTREQGKYRPAEAKSKPRQDSRVVVDPASLEGDQVGQTDQEAWTRTMSKSVSQLDLTPNDDIRSRLLTKKQLSDMAWGVRELSRRLSSMRIRFQVKTIFLLTKVYDQDLIPKTRDLTRWLLHNERDVDYVVYVQDRLKTNRKFDATGILDDTAKSYSAHGGMDFATARESLDRRLRYWDEPMCRSRPHMFDFVITLGGDGTVLYASWLFQRIVPPVLSFALGSLGFLTKFDFGDHKRILESAFDKGVTVSLRLRFESTVMRSIRRNVSSDDKESGEEDDHLHRRRDLVEELIGEEREDEHTHRPDGTYEILNEVVVDRGPNPTMSYTEIFGDDEHFTSILADGVCVSTPTGSTAYNLAAGGSLCHPENPVMLVTSICAHTLSFRPIILPDTIVLRIGVPYDARTASWASFDGRERVELNPGDYVTISASRFPFASVQTEGRRSEDWVNSISGMYSVHDKSKSNRPTHPNSHRSSSFKEPLTYPHFNIANRLFRSQQQQPPTPTSNAITVAMADLPPDLFDQTTIISLLATVAIVLIAYGASKNVLPASTSGTLRFLFIWHLADALCHFILEGSFLYHCFFSYITPDIETDIANLFPTPFNFLGWENQRIYGPQSGGENPFAQLWMVYARADKRWAGIDLGVVSLELLTVFFDGPVALYICYLISKGSPKANFWMIVLATAELYGGFMTFCPEWLTGNINLDGSNFMYMWVYLVFFNGLWVAVPLYAMWYSYCQISHAFGTQIAKKNN</sequence>
<dbReference type="InterPro" id="IPR017438">
    <property type="entry name" value="ATP-NAD_kinase_N"/>
</dbReference>
<dbReference type="AlphaFoldDB" id="A0A167FMG1"/>
<dbReference type="Proteomes" id="UP000243498">
    <property type="component" value="Unassembled WGS sequence"/>
</dbReference>
<evidence type="ECO:0000256" key="3">
    <source>
        <dbReference type="ARBA" id="ARBA00022679"/>
    </source>
</evidence>
<dbReference type="Pfam" id="PF01513">
    <property type="entry name" value="NAD_kinase"/>
    <property type="match status" value="1"/>
</dbReference>
<dbReference type="OMA" id="WDEDMCR"/>
<gene>
    <name evidence="14" type="ORF">NOR_03270</name>
</gene>
<dbReference type="InterPro" id="IPR016064">
    <property type="entry name" value="NAD/diacylglycerol_kinase_sf"/>
</dbReference>
<dbReference type="STRING" id="1081105.A0A167FMG1"/>
<evidence type="ECO:0000256" key="1">
    <source>
        <dbReference type="ARBA" id="ARBA00004141"/>
    </source>
</evidence>
<name>A0A167FMG1_METRR</name>
<feature type="transmembrane region" description="Helical" evidence="12">
    <location>
        <begin position="674"/>
        <end position="691"/>
    </location>
</feature>
<dbReference type="Gene3D" id="2.60.200.30">
    <property type="entry name" value="Probable inorganic polyphosphate/atp-NAD kinase, domain 2"/>
    <property type="match status" value="1"/>
</dbReference>
<dbReference type="SUPFAM" id="SSF111331">
    <property type="entry name" value="NAD kinase/diacylglycerol kinase-like"/>
    <property type="match status" value="1"/>
</dbReference>
<organism evidence="14 15">
    <name type="scientific">Metarhizium rileyi (strain RCEF 4871)</name>
    <name type="common">Nomuraea rileyi</name>
    <dbReference type="NCBI Taxonomy" id="1649241"/>
    <lineage>
        <taxon>Eukaryota</taxon>
        <taxon>Fungi</taxon>
        <taxon>Dikarya</taxon>
        <taxon>Ascomycota</taxon>
        <taxon>Pezizomycotina</taxon>
        <taxon>Sordariomycetes</taxon>
        <taxon>Hypocreomycetidae</taxon>
        <taxon>Hypocreales</taxon>
        <taxon>Clavicipitaceae</taxon>
        <taxon>Metarhizium</taxon>
    </lineage>
</organism>
<evidence type="ECO:0000313" key="14">
    <source>
        <dbReference type="EMBL" id="OAA45481.1"/>
    </source>
</evidence>
<feature type="transmembrane region" description="Helical" evidence="12">
    <location>
        <begin position="827"/>
        <end position="849"/>
    </location>
</feature>
<dbReference type="InterPro" id="IPR033118">
    <property type="entry name" value="EXPERA"/>
</dbReference>
<feature type="transmembrane region" description="Helical" evidence="12">
    <location>
        <begin position="793"/>
        <end position="815"/>
    </location>
</feature>
<keyword evidence="6" id="KW-0521">NADP</keyword>
<feature type="compositionally biased region" description="Acidic residues" evidence="11">
    <location>
        <begin position="1"/>
        <end position="10"/>
    </location>
</feature>
<evidence type="ECO:0000256" key="7">
    <source>
        <dbReference type="ARBA" id="ARBA00022989"/>
    </source>
</evidence>
<dbReference type="Pfam" id="PF20143">
    <property type="entry name" value="NAD_kinase_C"/>
    <property type="match status" value="1"/>
</dbReference>
<evidence type="ECO:0000256" key="2">
    <source>
        <dbReference type="ARBA" id="ARBA00010995"/>
    </source>
</evidence>
<feature type="transmembrane region" description="Helical" evidence="12">
    <location>
        <begin position="645"/>
        <end position="662"/>
    </location>
</feature>
<dbReference type="GO" id="GO:0016020">
    <property type="term" value="C:membrane"/>
    <property type="evidence" value="ECO:0007669"/>
    <property type="project" value="UniProtKB-SubCell"/>
</dbReference>
<feature type="domain" description="EXPERA" evidence="13">
    <location>
        <begin position="673"/>
        <end position="848"/>
    </location>
</feature>
<dbReference type="Pfam" id="PF05241">
    <property type="entry name" value="EBP"/>
    <property type="match status" value="1"/>
</dbReference>
<feature type="region of interest" description="Disordered" evidence="11">
    <location>
        <begin position="578"/>
        <end position="599"/>
    </location>
</feature>